<keyword evidence="2" id="KW-1185">Reference proteome</keyword>
<protein>
    <submittedName>
        <fullName evidence="1">Uncharacterized protein</fullName>
    </submittedName>
</protein>
<evidence type="ECO:0000313" key="1">
    <source>
        <dbReference type="EMBL" id="RMC04501.1"/>
    </source>
</evidence>
<evidence type="ECO:0000313" key="2">
    <source>
        <dbReference type="Proteomes" id="UP000269221"/>
    </source>
</evidence>
<dbReference type="AlphaFoldDB" id="A0A3M0JWD4"/>
<dbReference type="EMBL" id="QRBI01000125">
    <property type="protein sequence ID" value="RMC04501.1"/>
    <property type="molecule type" value="Genomic_DNA"/>
</dbReference>
<sequence>MRTLPGAGVGAKSSGTLPWVQPPPEVQLMANPNVAPTQGPLEQETWLGFPGRALWMSSSFMGKGADKNCGGHFQIFDLCGHAAQGNQPGLPDPKQIRACKQKDTTENAIFFTGFTEKLKNTKITTEPANMQLMVHTEGFASYF</sequence>
<name>A0A3M0JWD4_HIRRU</name>
<comment type="caution">
    <text evidence="1">The sequence shown here is derived from an EMBL/GenBank/DDBJ whole genome shotgun (WGS) entry which is preliminary data.</text>
</comment>
<gene>
    <name evidence="1" type="ORF">DUI87_18947</name>
</gene>
<accession>A0A3M0JWD4</accession>
<reference evidence="1 2" key="1">
    <citation type="submission" date="2018-07" db="EMBL/GenBank/DDBJ databases">
        <title>A high quality draft genome assembly of the barn swallow (H. rustica rustica).</title>
        <authorList>
            <person name="Formenti G."/>
            <person name="Chiara M."/>
            <person name="Poveda L."/>
            <person name="Francoijs K.-J."/>
            <person name="Bonisoli-Alquati A."/>
            <person name="Canova L."/>
            <person name="Gianfranceschi L."/>
            <person name="Horner D.S."/>
            <person name="Saino N."/>
        </authorList>
    </citation>
    <scope>NUCLEOTIDE SEQUENCE [LARGE SCALE GENOMIC DNA]</scope>
    <source>
        <strain evidence="1">Chelidonia</strain>
        <tissue evidence="1">Blood</tissue>
    </source>
</reference>
<proteinExistence type="predicted"/>
<organism evidence="1 2">
    <name type="scientific">Hirundo rustica rustica</name>
    <dbReference type="NCBI Taxonomy" id="333673"/>
    <lineage>
        <taxon>Eukaryota</taxon>
        <taxon>Metazoa</taxon>
        <taxon>Chordata</taxon>
        <taxon>Craniata</taxon>
        <taxon>Vertebrata</taxon>
        <taxon>Euteleostomi</taxon>
        <taxon>Archelosauria</taxon>
        <taxon>Archosauria</taxon>
        <taxon>Dinosauria</taxon>
        <taxon>Saurischia</taxon>
        <taxon>Theropoda</taxon>
        <taxon>Coelurosauria</taxon>
        <taxon>Aves</taxon>
        <taxon>Neognathae</taxon>
        <taxon>Neoaves</taxon>
        <taxon>Telluraves</taxon>
        <taxon>Australaves</taxon>
        <taxon>Passeriformes</taxon>
        <taxon>Sylvioidea</taxon>
        <taxon>Hirundinidae</taxon>
        <taxon>Hirundo</taxon>
    </lineage>
</organism>
<dbReference type="Proteomes" id="UP000269221">
    <property type="component" value="Unassembled WGS sequence"/>
</dbReference>